<dbReference type="Gene3D" id="1.10.1740.10">
    <property type="match status" value="1"/>
</dbReference>
<dbReference type="InterPro" id="IPR013324">
    <property type="entry name" value="RNA_pol_sigma_r3/r4-like"/>
</dbReference>
<keyword evidence="3" id="KW-0731">Sigma factor</keyword>
<dbReference type="PANTHER" id="PTHR43133:SF63">
    <property type="entry name" value="RNA POLYMERASE SIGMA FACTOR FECI-RELATED"/>
    <property type="match status" value="1"/>
</dbReference>
<comment type="similarity">
    <text evidence="1">Belongs to the sigma-70 factor family. ECF subfamily.</text>
</comment>
<dbReference type="Pfam" id="PF04542">
    <property type="entry name" value="Sigma70_r2"/>
    <property type="match status" value="1"/>
</dbReference>
<reference evidence="8" key="1">
    <citation type="journal article" date="2019" name="Int. J. Syst. Evol. Microbiol.">
        <title>The Global Catalogue of Microorganisms (GCM) 10K type strain sequencing project: providing services to taxonomists for standard genome sequencing and annotation.</title>
        <authorList>
            <consortium name="The Broad Institute Genomics Platform"/>
            <consortium name="The Broad Institute Genome Sequencing Center for Infectious Disease"/>
            <person name="Wu L."/>
            <person name="Ma J."/>
        </authorList>
    </citation>
    <scope>NUCLEOTIDE SEQUENCE [LARGE SCALE GENOMIC DNA]</scope>
    <source>
        <strain evidence="8">CGMCC 1.10759</strain>
    </source>
</reference>
<evidence type="ECO:0000256" key="3">
    <source>
        <dbReference type="ARBA" id="ARBA00023082"/>
    </source>
</evidence>
<dbReference type="InterPro" id="IPR036388">
    <property type="entry name" value="WH-like_DNA-bd_sf"/>
</dbReference>
<name>A0ABV8T588_9GAMM</name>
<dbReference type="InterPro" id="IPR013249">
    <property type="entry name" value="RNA_pol_sigma70_r4_t2"/>
</dbReference>
<dbReference type="RefSeq" id="WP_380605750.1">
    <property type="nucleotide sequence ID" value="NZ_JBHSDU010000015.1"/>
</dbReference>
<evidence type="ECO:0000313" key="8">
    <source>
        <dbReference type="Proteomes" id="UP001595904"/>
    </source>
</evidence>
<dbReference type="Gene3D" id="1.10.10.10">
    <property type="entry name" value="Winged helix-like DNA-binding domain superfamily/Winged helix DNA-binding domain"/>
    <property type="match status" value="1"/>
</dbReference>
<accession>A0ABV8T588</accession>
<keyword evidence="4" id="KW-0804">Transcription</keyword>
<evidence type="ECO:0000256" key="1">
    <source>
        <dbReference type="ARBA" id="ARBA00010641"/>
    </source>
</evidence>
<feature type="domain" description="RNA polymerase sigma-70 region 2" evidence="5">
    <location>
        <begin position="24"/>
        <end position="89"/>
    </location>
</feature>
<gene>
    <name evidence="7" type="ORF">ACFPN2_35945</name>
</gene>
<dbReference type="SUPFAM" id="SSF88659">
    <property type="entry name" value="Sigma3 and sigma4 domains of RNA polymerase sigma factors"/>
    <property type="match status" value="1"/>
</dbReference>
<dbReference type="InterPro" id="IPR007627">
    <property type="entry name" value="RNA_pol_sigma70_r2"/>
</dbReference>
<dbReference type="Pfam" id="PF08281">
    <property type="entry name" value="Sigma70_r4_2"/>
    <property type="match status" value="1"/>
</dbReference>
<dbReference type="NCBIfam" id="TIGR02937">
    <property type="entry name" value="sigma70-ECF"/>
    <property type="match status" value="1"/>
</dbReference>
<sequence length="183" mass="20955">MESRVEMDAPGQARRGEGAEAELLARQFRPALTRFFSKRVKEQHDIDDLVQDVFVRLVRKVNTDGSQIVAGYVFQTAQSVLNDWLRKRQVRQASAHDEIEPEQPDLKDDSTPERVLLGKQSLEKATSAVLELPEVTRTIFLLRRLEGMRYADIAKRLRMPISTIEKHMARAVAHLELRLNGKP</sequence>
<dbReference type="InterPro" id="IPR013325">
    <property type="entry name" value="RNA_pol_sigma_r2"/>
</dbReference>
<keyword evidence="8" id="KW-1185">Reference proteome</keyword>
<keyword evidence="2" id="KW-0805">Transcription regulation</keyword>
<evidence type="ECO:0000256" key="4">
    <source>
        <dbReference type="ARBA" id="ARBA00023163"/>
    </source>
</evidence>
<evidence type="ECO:0000259" key="5">
    <source>
        <dbReference type="Pfam" id="PF04542"/>
    </source>
</evidence>
<comment type="caution">
    <text evidence="7">The sequence shown here is derived from an EMBL/GenBank/DDBJ whole genome shotgun (WGS) entry which is preliminary data.</text>
</comment>
<dbReference type="Proteomes" id="UP001595904">
    <property type="component" value="Unassembled WGS sequence"/>
</dbReference>
<dbReference type="SUPFAM" id="SSF88946">
    <property type="entry name" value="Sigma2 domain of RNA polymerase sigma factors"/>
    <property type="match status" value="1"/>
</dbReference>
<dbReference type="EMBL" id="JBHSDU010000015">
    <property type="protein sequence ID" value="MFC4314515.1"/>
    <property type="molecule type" value="Genomic_DNA"/>
</dbReference>
<dbReference type="InterPro" id="IPR039425">
    <property type="entry name" value="RNA_pol_sigma-70-like"/>
</dbReference>
<organism evidence="7 8">
    <name type="scientific">Steroidobacter flavus</name>
    <dbReference type="NCBI Taxonomy" id="1842136"/>
    <lineage>
        <taxon>Bacteria</taxon>
        <taxon>Pseudomonadati</taxon>
        <taxon>Pseudomonadota</taxon>
        <taxon>Gammaproteobacteria</taxon>
        <taxon>Steroidobacterales</taxon>
        <taxon>Steroidobacteraceae</taxon>
        <taxon>Steroidobacter</taxon>
    </lineage>
</organism>
<evidence type="ECO:0000259" key="6">
    <source>
        <dbReference type="Pfam" id="PF08281"/>
    </source>
</evidence>
<proteinExistence type="inferred from homology"/>
<evidence type="ECO:0000313" key="7">
    <source>
        <dbReference type="EMBL" id="MFC4314515.1"/>
    </source>
</evidence>
<dbReference type="InterPro" id="IPR014284">
    <property type="entry name" value="RNA_pol_sigma-70_dom"/>
</dbReference>
<protein>
    <submittedName>
        <fullName evidence="7">RNA polymerase sigma factor</fullName>
    </submittedName>
</protein>
<evidence type="ECO:0000256" key="2">
    <source>
        <dbReference type="ARBA" id="ARBA00023015"/>
    </source>
</evidence>
<dbReference type="PANTHER" id="PTHR43133">
    <property type="entry name" value="RNA POLYMERASE ECF-TYPE SIGMA FACTO"/>
    <property type="match status" value="1"/>
</dbReference>
<feature type="domain" description="RNA polymerase sigma factor 70 region 4 type 2" evidence="6">
    <location>
        <begin position="125"/>
        <end position="175"/>
    </location>
</feature>